<sequence length="38" mass="4251">MCECGRTGYDAGDGYYSRILGDPNNIQIINQENKNVID</sequence>
<dbReference type="Proteomes" id="UP001365931">
    <property type="component" value="Segment"/>
</dbReference>
<protein>
    <submittedName>
        <fullName evidence="1">Uncharacterized protein</fullName>
    </submittedName>
</protein>
<dbReference type="EMBL" id="PQ360875">
    <property type="protein sequence ID" value="XKX17530.1"/>
    <property type="molecule type" value="Genomic_DNA"/>
</dbReference>
<evidence type="ECO:0000313" key="1">
    <source>
        <dbReference type="EMBL" id="XKX17530.1"/>
    </source>
</evidence>
<accession>A0ACD5FR60</accession>
<reference evidence="1" key="1">
    <citation type="submission" date="2024-09" db="EMBL/GenBank/DDBJ databases">
        <title>The complete genome of Klebsiella pneumoniae phage phi1_175008.</title>
        <authorList>
            <person name="Li J."/>
            <person name="Feng Y."/>
            <person name="Zong Z."/>
        </authorList>
    </citation>
    <scope>NUCLEOTIDE SEQUENCE</scope>
</reference>
<evidence type="ECO:0000313" key="2">
    <source>
        <dbReference type="Proteomes" id="UP001365931"/>
    </source>
</evidence>
<gene>
    <name evidence="1" type="ORF">MVUOKPPV_CDS0133</name>
</gene>
<name>A0ACD5FR60_9CAUD</name>
<organism evidence="1 2">
    <name type="scientific">Klebsiella phage phi1_175008</name>
    <dbReference type="NCBI Taxonomy" id="3127744"/>
    <lineage>
        <taxon>Viruses</taxon>
        <taxon>Duplodnaviria</taxon>
        <taxon>Heunggongvirae</taxon>
        <taxon>Uroviricota</taxon>
        <taxon>Caudoviricetes</taxon>
        <taxon>Stephanstirmvirinae</taxon>
    </lineage>
</organism>
<proteinExistence type="predicted"/>